<evidence type="ECO:0000313" key="2">
    <source>
        <dbReference type="EMBL" id="AWD92383.1"/>
    </source>
</evidence>
<dbReference type="Pfam" id="PF17570">
    <property type="entry name" value="T7-like_gp67"/>
    <property type="match status" value="1"/>
</dbReference>
<sequence>MCWSPKVKTPKVSMPQTAPTAAPVSETPASIQFGDDDDKGTEISKTGVSSVKVDLEAENKNNTEGSTNFGALIPTGSKATGGSFMSGTLKKSVASAIRK</sequence>
<dbReference type="InterPro" id="IPR020134">
    <property type="entry name" value="Phage_T7-like_6.7"/>
</dbReference>
<protein>
    <submittedName>
        <fullName evidence="2">Uncharacterized protein</fullName>
    </submittedName>
</protein>
<evidence type="ECO:0000313" key="3">
    <source>
        <dbReference type="Proteomes" id="UP000246267"/>
    </source>
</evidence>
<accession>A0A2S1GSM3</accession>
<feature type="region of interest" description="Disordered" evidence="1">
    <location>
        <begin position="1"/>
        <end position="42"/>
    </location>
</feature>
<dbReference type="EMBL" id="MH059632">
    <property type="protein sequence ID" value="AWD92383.1"/>
    <property type="molecule type" value="Genomic_DNA"/>
</dbReference>
<name>A0A2S1GSM3_9CAUD</name>
<dbReference type="KEGG" id="vg:54991461"/>
<organism evidence="2 3">
    <name type="scientific">Dickeya phage Dagda</name>
    <dbReference type="NCBI Taxonomy" id="2163630"/>
    <lineage>
        <taxon>Viruses</taxon>
        <taxon>Duplodnaviria</taxon>
        <taxon>Heunggongvirae</taxon>
        <taxon>Uroviricota</taxon>
        <taxon>Caudoviricetes</taxon>
        <taxon>Autographivirales</taxon>
        <taxon>Autotranscriptaviridae</taxon>
        <taxon>Studiervirinae</taxon>
        <taxon>Aarhusvirus</taxon>
        <taxon>Aarhusvirus dagda</taxon>
    </lineage>
</organism>
<dbReference type="GeneID" id="54991461"/>
<reference evidence="2 3" key="1">
    <citation type="journal article" name="Viruses">
        <title>Unlocking the Potential of 46 New Bacteriophages for Biocontrol of Dickeya Solani.</title>
        <authorList>
            <person name="Carstens A.B."/>
            <person name="Djurhuus A.M."/>
            <person name="Kot W."/>
            <person name="Jacobs-Sera D."/>
            <person name="Hatfull G.F."/>
            <person name="Hansen L.H."/>
        </authorList>
    </citation>
    <scope>NUCLEOTIDE SEQUENCE [LARGE SCALE GENOMIC DNA]</scope>
</reference>
<evidence type="ECO:0000256" key="1">
    <source>
        <dbReference type="SAM" id="MobiDB-lite"/>
    </source>
</evidence>
<proteinExistence type="predicted"/>
<keyword evidence="3" id="KW-1185">Reference proteome</keyword>
<dbReference type="Proteomes" id="UP000246267">
    <property type="component" value="Segment"/>
</dbReference>
<dbReference type="RefSeq" id="YP_009800955.1">
    <property type="nucleotide sequence ID" value="NC_047961.1"/>
</dbReference>